<evidence type="ECO:0000313" key="2">
    <source>
        <dbReference type="Proteomes" id="UP000039865"/>
    </source>
</evidence>
<reference evidence="1 2" key="1">
    <citation type="submission" date="2014-06" db="EMBL/GenBank/DDBJ databases">
        <authorList>
            <person name="Swart Estienne"/>
        </authorList>
    </citation>
    <scope>NUCLEOTIDE SEQUENCE [LARGE SCALE GENOMIC DNA]</scope>
    <source>
        <strain evidence="1 2">130c</strain>
    </source>
</reference>
<dbReference type="EMBL" id="CCKQ01007441">
    <property type="protein sequence ID" value="CDW78811.1"/>
    <property type="molecule type" value="Genomic_DNA"/>
</dbReference>
<evidence type="ECO:0000313" key="1">
    <source>
        <dbReference type="EMBL" id="CDW78811.1"/>
    </source>
</evidence>
<sequence length="107" mass="11704">MYQKPKLILLTGDNNKIKLQTLTILLAKKIATQQSLANRVFNFQGGSINLKLQNIIVSEIYCSGPGGLITLGQDLKKTNISISASKFDNLQAETGKLRLKLVAISKC</sequence>
<proteinExistence type="predicted"/>
<gene>
    <name evidence="1" type="primary">Contig276.g318</name>
    <name evidence="1" type="ORF">STYLEM_7795</name>
</gene>
<name>A0A078AAA6_STYLE</name>
<organism evidence="1 2">
    <name type="scientific">Stylonychia lemnae</name>
    <name type="common">Ciliate</name>
    <dbReference type="NCBI Taxonomy" id="5949"/>
    <lineage>
        <taxon>Eukaryota</taxon>
        <taxon>Sar</taxon>
        <taxon>Alveolata</taxon>
        <taxon>Ciliophora</taxon>
        <taxon>Intramacronucleata</taxon>
        <taxon>Spirotrichea</taxon>
        <taxon>Stichotrichia</taxon>
        <taxon>Sporadotrichida</taxon>
        <taxon>Oxytrichidae</taxon>
        <taxon>Stylonychinae</taxon>
        <taxon>Stylonychia</taxon>
    </lineage>
</organism>
<accession>A0A078AAA6</accession>
<dbReference type="AlphaFoldDB" id="A0A078AAA6"/>
<dbReference type="Proteomes" id="UP000039865">
    <property type="component" value="Unassembled WGS sequence"/>
</dbReference>
<protein>
    <submittedName>
        <fullName evidence="1">Uncharacterized protein</fullName>
    </submittedName>
</protein>
<dbReference type="InParanoid" id="A0A078AAA6"/>
<keyword evidence="2" id="KW-1185">Reference proteome</keyword>